<comment type="caution">
    <text evidence="2">The sequence shown here is derived from an EMBL/GenBank/DDBJ whole genome shotgun (WGS) entry which is preliminary data.</text>
</comment>
<gene>
    <name evidence="2" type="ORF">M231_02890</name>
</gene>
<protein>
    <submittedName>
        <fullName evidence="2">Uncharacterized protein</fullName>
    </submittedName>
</protein>
<keyword evidence="3" id="KW-1185">Reference proteome</keyword>
<evidence type="ECO:0000313" key="2">
    <source>
        <dbReference type="EMBL" id="RXK39835.1"/>
    </source>
</evidence>
<dbReference type="VEuPathDB" id="FungiDB:TREMEDRAFT_61477"/>
<dbReference type="EMBL" id="SDIL01000026">
    <property type="protein sequence ID" value="RXK39835.1"/>
    <property type="molecule type" value="Genomic_DNA"/>
</dbReference>
<dbReference type="AlphaFoldDB" id="A0A4Q1BPK3"/>
<dbReference type="PANTHER" id="PTHR35179">
    <property type="entry name" value="PROTEIN CBG02620"/>
    <property type="match status" value="1"/>
</dbReference>
<feature type="compositionally biased region" description="Low complexity" evidence="1">
    <location>
        <begin position="37"/>
        <end position="50"/>
    </location>
</feature>
<reference evidence="2 3" key="1">
    <citation type="submission" date="2016-06" db="EMBL/GenBank/DDBJ databases">
        <title>Evolution of pathogenesis and genome organization in the Tremellales.</title>
        <authorList>
            <person name="Cuomo C."/>
            <person name="Litvintseva A."/>
            <person name="Heitman J."/>
            <person name="Chen Y."/>
            <person name="Sun S."/>
            <person name="Springer D."/>
            <person name="Dromer F."/>
            <person name="Young S."/>
            <person name="Zeng Q."/>
            <person name="Chapman S."/>
            <person name="Gujja S."/>
            <person name="Saif S."/>
            <person name="Birren B."/>
        </authorList>
    </citation>
    <scope>NUCLEOTIDE SEQUENCE [LARGE SCALE GENOMIC DNA]</scope>
    <source>
        <strain evidence="2 3">ATCC 28783</strain>
    </source>
</reference>
<dbReference type="STRING" id="5217.A0A4Q1BPK3"/>
<feature type="region of interest" description="Disordered" evidence="1">
    <location>
        <begin position="1"/>
        <end position="50"/>
    </location>
</feature>
<name>A0A4Q1BPK3_TREME</name>
<dbReference type="Proteomes" id="UP000289152">
    <property type="component" value="Unassembled WGS sequence"/>
</dbReference>
<dbReference type="OrthoDB" id="420564at2759"/>
<proteinExistence type="predicted"/>
<accession>A0A4Q1BPK3</accession>
<evidence type="ECO:0000313" key="3">
    <source>
        <dbReference type="Proteomes" id="UP000289152"/>
    </source>
</evidence>
<dbReference type="PANTHER" id="PTHR35179:SF2">
    <property type="entry name" value="START DOMAIN-CONTAINING PROTEIN"/>
    <property type="match status" value="1"/>
</dbReference>
<dbReference type="InParanoid" id="A0A4Q1BPK3"/>
<sequence>MRPTYIPPHRRTSDSSEIEPSPLTKSIPTKHPSSPYSNLTSSQSPDSLSLNPSLLAERLTPRYPTSRLGHGDGLSLQDRLVRLSGERAFVEPARAIPVRSRHFPRRQNPENVPPSDELYDYLGEQIEVVNTKAEHPDITFEGVEMVGSYSWIGGEEPTILVPGCPRTWDDNVHVGKVKRDVDLGMTDIADENLAHLLPHLSPVEPIFHAVTPDKLHDVDIIIDRSNLRKLFHLALSHDNLSLSPPQSRRWRMTAECLGEMVVFHRWETYDRLRPFPLDSHGHNVAYKLARTTTPRDVDRQLDRCRGLVRYRFAGLVLLVSFDVDAVLSSVSPSTVHNPSYKSEHQSISLSTTRIQPTSMIPGKSLRVIPSGYPEISLESILEIKTRSLMKIIDKDIPDMYTQLVLSQTPTVYLARHVGGDFSGDRVDRLKLCDEPFVGVAAKMQGALRRVGGMLREMVNIVKARKTVGFVWDDQELRGYTMMKRMPELSRRTLDMLDEMMVLGIGSLTFDSIQKQNEEDQSDAGTLIDVDANRDDTSVFSHAASWKSDVLSDLEELFRDVHGEEAHEIDEVAGIAGL</sequence>
<evidence type="ECO:0000256" key="1">
    <source>
        <dbReference type="SAM" id="MobiDB-lite"/>
    </source>
</evidence>
<feature type="compositionally biased region" description="Polar residues" evidence="1">
    <location>
        <begin position="23"/>
        <end position="36"/>
    </location>
</feature>
<organism evidence="2 3">
    <name type="scientific">Tremella mesenterica</name>
    <name type="common">Jelly fungus</name>
    <dbReference type="NCBI Taxonomy" id="5217"/>
    <lineage>
        <taxon>Eukaryota</taxon>
        <taxon>Fungi</taxon>
        <taxon>Dikarya</taxon>
        <taxon>Basidiomycota</taxon>
        <taxon>Agaricomycotina</taxon>
        <taxon>Tremellomycetes</taxon>
        <taxon>Tremellales</taxon>
        <taxon>Tremellaceae</taxon>
        <taxon>Tremella</taxon>
    </lineage>
</organism>